<protein>
    <submittedName>
        <fullName evidence="1">Uncharacterized protein</fullName>
    </submittedName>
</protein>
<organism evidence="1 2">
    <name type="scientific">Aspergillus novoparasiticus</name>
    <dbReference type="NCBI Taxonomy" id="986946"/>
    <lineage>
        <taxon>Eukaryota</taxon>
        <taxon>Fungi</taxon>
        <taxon>Dikarya</taxon>
        <taxon>Ascomycota</taxon>
        <taxon>Pezizomycotina</taxon>
        <taxon>Eurotiomycetes</taxon>
        <taxon>Eurotiomycetidae</taxon>
        <taxon>Eurotiales</taxon>
        <taxon>Aspergillaceae</taxon>
        <taxon>Aspergillus</taxon>
        <taxon>Aspergillus subgen. Circumdati</taxon>
    </lineage>
</organism>
<name>A0A5N6EAE2_9EURO</name>
<dbReference type="AlphaFoldDB" id="A0A5N6EAE2"/>
<accession>A0A5N6EAE2</accession>
<keyword evidence="2" id="KW-1185">Reference proteome</keyword>
<evidence type="ECO:0000313" key="2">
    <source>
        <dbReference type="Proteomes" id="UP000326799"/>
    </source>
</evidence>
<reference evidence="1 2" key="1">
    <citation type="submission" date="2019-04" db="EMBL/GenBank/DDBJ databases">
        <title>Fungal friends and foes A comparative genomics study of 23 Aspergillus species from section Flavi.</title>
        <authorList>
            <consortium name="DOE Joint Genome Institute"/>
            <person name="Kjaerbolling I."/>
            <person name="Vesth T.C."/>
            <person name="Frisvad J.C."/>
            <person name="Nybo J.L."/>
            <person name="Theobald S."/>
            <person name="Kildgaard S."/>
            <person name="Petersen T.I."/>
            <person name="Kuo A."/>
            <person name="Sato A."/>
            <person name="Lyhne E.K."/>
            <person name="Kogle M.E."/>
            <person name="Wiebenga A."/>
            <person name="Kun R.S."/>
            <person name="Lubbers R.J."/>
            <person name="Makela M.R."/>
            <person name="Barry K."/>
            <person name="Chovatia M."/>
            <person name="Clum A."/>
            <person name="Daum C."/>
            <person name="Haridas S."/>
            <person name="He G."/>
            <person name="LaButti K."/>
            <person name="Lipzen A."/>
            <person name="Mondo S."/>
            <person name="Pangilinan J."/>
            <person name="Riley R."/>
            <person name="Salamov A."/>
            <person name="Simmons B.A."/>
            <person name="Magnuson J.K."/>
            <person name="Henrissat B."/>
            <person name="Mortensen U.H."/>
            <person name="Larsen T.O."/>
            <person name="De vries R.P."/>
            <person name="Grigoriev I.V."/>
            <person name="Machida M."/>
            <person name="Baker S.E."/>
            <person name="Andersen M.R."/>
        </authorList>
    </citation>
    <scope>NUCLEOTIDE SEQUENCE [LARGE SCALE GENOMIC DNA]</scope>
    <source>
        <strain evidence="1 2">CBS 126849</strain>
    </source>
</reference>
<sequence length="274" mass="30692">MGEALHDSIKLLNFATSSSNNGHQSSPRETYYGILRDKTDVVVLCEASLLGFIPMLTHADLPCDIRSGSIFVWSEDRLGTSNLEDGRSWQTTSPLPYSALYREREGTLLKQHFRLRTSANQGISVLSYLSISDLMTAELKRPTSDISLSHLYPQRFQNGYMDDLGKSPLHWAEVSNVGIPANASQVSFLPAKYFESHCTGISDRFSKRPPLPFGQIPQQGDINVNSQVHCAVGQLKRPIYTALGRTELDAKLIQKLNRAFVVQEALVSHRHYRQ</sequence>
<dbReference type="Pfam" id="PF09729">
    <property type="entry name" value="Gti1_Pac2"/>
    <property type="match status" value="1"/>
</dbReference>
<gene>
    <name evidence="1" type="ORF">BDV33DRAFT_64070</name>
</gene>
<evidence type="ECO:0000313" key="1">
    <source>
        <dbReference type="EMBL" id="KAB8213380.1"/>
    </source>
</evidence>
<dbReference type="Proteomes" id="UP000326799">
    <property type="component" value="Unassembled WGS sequence"/>
</dbReference>
<dbReference type="EMBL" id="ML733625">
    <property type="protein sequence ID" value="KAB8213380.1"/>
    <property type="molecule type" value="Genomic_DNA"/>
</dbReference>
<dbReference type="InterPro" id="IPR018608">
    <property type="entry name" value="Gti1/Pac2"/>
</dbReference>
<proteinExistence type="predicted"/>